<evidence type="ECO:0000256" key="1">
    <source>
        <dbReference type="SAM" id="MobiDB-lite"/>
    </source>
</evidence>
<dbReference type="EMBL" id="HBGO01010149">
    <property type="protein sequence ID" value="CAD9330447.1"/>
    <property type="molecule type" value="Transcribed_RNA"/>
</dbReference>
<organism evidence="2">
    <name type="scientific">Trieres chinensis</name>
    <name type="common">Marine centric diatom</name>
    <name type="synonym">Odontella sinensis</name>
    <dbReference type="NCBI Taxonomy" id="1514140"/>
    <lineage>
        <taxon>Eukaryota</taxon>
        <taxon>Sar</taxon>
        <taxon>Stramenopiles</taxon>
        <taxon>Ochrophyta</taxon>
        <taxon>Bacillariophyta</taxon>
        <taxon>Mediophyceae</taxon>
        <taxon>Biddulphiophycidae</taxon>
        <taxon>Eupodiscales</taxon>
        <taxon>Parodontellaceae</taxon>
        <taxon>Trieres</taxon>
    </lineage>
</organism>
<accession>A0A7S1Z711</accession>
<gene>
    <name evidence="2" type="ORF">OSIN01602_LOCUS5635</name>
</gene>
<name>A0A7S1Z711_TRICV</name>
<reference evidence="2" key="1">
    <citation type="submission" date="2021-01" db="EMBL/GenBank/DDBJ databases">
        <authorList>
            <person name="Corre E."/>
            <person name="Pelletier E."/>
            <person name="Niang G."/>
            <person name="Scheremetjew M."/>
            <person name="Finn R."/>
            <person name="Kale V."/>
            <person name="Holt S."/>
            <person name="Cochrane G."/>
            <person name="Meng A."/>
            <person name="Brown T."/>
            <person name="Cohen L."/>
        </authorList>
    </citation>
    <scope>NUCLEOTIDE SEQUENCE</scope>
    <source>
        <strain evidence="2">Grunow 1884</strain>
    </source>
</reference>
<dbReference type="AlphaFoldDB" id="A0A7S1Z711"/>
<sequence length="145" mass="15367">MMKQMLTIFAVSHLSPYSTIPTIETTAVPRADQTAYAVPTSIFGKAAANPRREAIYIPIATVSFLPSPASLADFVKVVAFISRSMETKRTPQHRSVEAATQAARLERAGKSDGAADFTVSSDSGADAPPGLTSNTARSGRMSFDS</sequence>
<evidence type="ECO:0000313" key="2">
    <source>
        <dbReference type="EMBL" id="CAD9330447.1"/>
    </source>
</evidence>
<feature type="region of interest" description="Disordered" evidence="1">
    <location>
        <begin position="105"/>
        <end position="145"/>
    </location>
</feature>
<proteinExistence type="predicted"/>
<protein>
    <submittedName>
        <fullName evidence="2">Uncharacterized protein</fullName>
    </submittedName>
</protein>